<feature type="binding site" evidence="11">
    <location>
        <position position="242"/>
    </location>
    <ligand>
        <name>[3Fe-4S] cluster</name>
        <dbReference type="ChEBI" id="CHEBI:21137"/>
    </ligand>
</feature>
<dbReference type="InterPro" id="IPR006137">
    <property type="entry name" value="NADH_UbQ_OxRdtase-like_20kDa"/>
</dbReference>
<dbReference type="GO" id="GO:0016020">
    <property type="term" value="C:membrane"/>
    <property type="evidence" value="ECO:0007669"/>
    <property type="project" value="TreeGrafter"/>
</dbReference>
<evidence type="ECO:0000256" key="4">
    <source>
        <dbReference type="ARBA" id="ARBA00011771"/>
    </source>
</evidence>
<keyword evidence="5 11" id="KW-0004">4Fe-4S</keyword>
<evidence type="ECO:0000256" key="11">
    <source>
        <dbReference type="PIRSR" id="PIRSR000310-1"/>
    </source>
</evidence>
<dbReference type="GO" id="GO:0008901">
    <property type="term" value="F:ferredoxin hydrogenase activity"/>
    <property type="evidence" value="ECO:0007669"/>
    <property type="project" value="InterPro"/>
</dbReference>
<feature type="binding site" evidence="11">
    <location>
        <position position="260"/>
    </location>
    <ligand>
        <name>[3Fe-4S] cluster</name>
        <dbReference type="ChEBI" id="CHEBI:21137"/>
    </ligand>
</feature>
<dbReference type="GO" id="GO:0009055">
    <property type="term" value="F:electron transfer activity"/>
    <property type="evidence" value="ECO:0007669"/>
    <property type="project" value="TreeGrafter"/>
</dbReference>
<dbReference type="GO" id="GO:0051539">
    <property type="term" value="F:4 iron, 4 sulfur cluster binding"/>
    <property type="evidence" value="ECO:0007669"/>
    <property type="project" value="UniProtKB-KW"/>
</dbReference>
<dbReference type="SUPFAM" id="SSF56770">
    <property type="entry name" value="HydA/Nqo6-like"/>
    <property type="match status" value="1"/>
</dbReference>
<dbReference type="KEGG" id="rca:Rcas_3806"/>
<gene>
    <name evidence="14" type="ordered locus">Rcas_3806</name>
</gene>
<dbReference type="Pfam" id="PF01058">
    <property type="entry name" value="Oxidored_q6"/>
    <property type="match status" value="1"/>
</dbReference>
<sequence length="323" mass="35367">MATLLWFQGGACSGNTMSFLNAEEPTVCDLLTDFGIEFLWHPSLGMELGEQAQALFHALARGEKPLDIFVFEGTVIRAPNGTGRYNMFAERPMLEWVQMLAPQAGIVVAIGDCACWGGIPAVAPNPSDSIGLQFLRREAGGFLGKDFRSKLGLPVINIPGCPAHPDWITQIVVALATGRAHDIALDELNRPKTFFTSFTQTGCTRNQYFEYKQSTLEFGQGTRKGCLFYEFGCRGPMTRSPCNRILWNRQSSKTRAGMPCTGCTEPEFPFFDLAPGTVFKTQKISGTIPKDMPAGLDPISYMGLAAAARVAAPQWAKEDMFVV</sequence>
<evidence type="ECO:0000259" key="13">
    <source>
        <dbReference type="Pfam" id="PF14720"/>
    </source>
</evidence>
<dbReference type="InterPro" id="IPR037024">
    <property type="entry name" value="NiFe_Hase_small_N_sf"/>
</dbReference>
<dbReference type="GO" id="GO:0030313">
    <property type="term" value="C:cell envelope"/>
    <property type="evidence" value="ECO:0007669"/>
    <property type="project" value="UniProtKB-SubCell"/>
</dbReference>
<keyword evidence="10 11" id="KW-0411">Iron-sulfur</keyword>
<dbReference type="AlphaFoldDB" id="A7NQJ9"/>
<name>A7NQJ9_ROSCS</name>
<dbReference type="PANTHER" id="PTHR30013:SF5">
    <property type="entry name" value="HYDROGENASE SMALL SUBUNIT"/>
    <property type="match status" value="1"/>
</dbReference>
<comment type="similarity">
    <text evidence="3">Belongs to the [NiFe]/[NiFeSe] hydrogenase small subunit family.</text>
</comment>
<feature type="binding site" evidence="11">
    <location>
        <position position="113"/>
    </location>
    <ligand>
        <name>[4Fe-4S] cluster</name>
        <dbReference type="ChEBI" id="CHEBI:49883"/>
        <label>1</label>
    </ligand>
</feature>
<dbReference type="EMBL" id="CP000804">
    <property type="protein sequence ID" value="ABU59845.1"/>
    <property type="molecule type" value="Genomic_DNA"/>
</dbReference>
<dbReference type="STRING" id="383372.Rcas_3806"/>
<dbReference type="GO" id="GO:0046872">
    <property type="term" value="F:metal ion binding"/>
    <property type="evidence" value="ECO:0007669"/>
    <property type="project" value="UniProtKB-KW"/>
</dbReference>
<feature type="binding site" evidence="11">
    <location>
        <position position="203"/>
    </location>
    <ligand>
        <name>[4Fe-4S] cluster</name>
        <dbReference type="ChEBI" id="CHEBI:49883"/>
        <label>2</label>
    </ligand>
</feature>
<keyword evidence="6 11" id="KW-0479">Metal-binding</keyword>
<feature type="domain" description="Cytochrome-c3 hydrogenase C-terminal" evidence="13">
    <location>
        <begin position="198"/>
        <end position="269"/>
    </location>
</feature>
<dbReference type="Gene3D" id="4.10.480.10">
    <property type="entry name" value="Cytochrome-c3 hydrogenase, C-terminal domain"/>
    <property type="match status" value="1"/>
</dbReference>
<evidence type="ECO:0000256" key="1">
    <source>
        <dbReference type="ARBA" id="ARBA00001966"/>
    </source>
</evidence>
<evidence type="ECO:0000256" key="6">
    <source>
        <dbReference type="ARBA" id="ARBA00022723"/>
    </source>
</evidence>
<comment type="subunit">
    <text evidence="4">Heterodimer of a large and a small subunit.</text>
</comment>
<dbReference type="eggNOG" id="COG1740">
    <property type="taxonomic scope" value="Bacteria"/>
</dbReference>
<dbReference type="Pfam" id="PF14720">
    <property type="entry name" value="NiFe_hyd_SSU_C"/>
    <property type="match status" value="1"/>
</dbReference>
<reference evidence="14 15" key="1">
    <citation type="submission" date="2007-08" db="EMBL/GenBank/DDBJ databases">
        <title>Complete sequence of Roseiflexus castenholzii DSM 13941.</title>
        <authorList>
            <consortium name="US DOE Joint Genome Institute"/>
            <person name="Copeland A."/>
            <person name="Lucas S."/>
            <person name="Lapidus A."/>
            <person name="Barry K."/>
            <person name="Glavina del Rio T."/>
            <person name="Dalin E."/>
            <person name="Tice H."/>
            <person name="Pitluck S."/>
            <person name="Thompson L.S."/>
            <person name="Brettin T."/>
            <person name="Bruce D."/>
            <person name="Detter J.C."/>
            <person name="Han C."/>
            <person name="Tapia R."/>
            <person name="Schmutz J."/>
            <person name="Larimer F."/>
            <person name="Land M."/>
            <person name="Hauser L."/>
            <person name="Kyrpides N."/>
            <person name="Mikhailova N."/>
            <person name="Bryant D.A."/>
            <person name="Hanada S."/>
            <person name="Tsukatani Y."/>
            <person name="Richardson P."/>
        </authorList>
    </citation>
    <scope>NUCLEOTIDE SEQUENCE [LARGE SCALE GENOMIC DNA]</scope>
    <source>
        <strain evidence="15">DSM 13941 / HLO8</strain>
    </source>
</reference>
<evidence type="ECO:0000259" key="12">
    <source>
        <dbReference type="Pfam" id="PF01058"/>
    </source>
</evidence>
<keyword evidence="9 11" id="KW-0408">Iron</keyword>
<feature type="binding site" evidence="11">
    <location>
        <position position="263"/>
    </location>
    <ligand>
        <name>[3Fe-4S] cluster</name>
        <dbReference type="ChEBI" id="CHEBI:21137"/>
    </ligand>
</feature>
<evidence type="ECO:0000256" key="8">
    <source>
        <dbReference type="ARBA" id="ARBA00023002"/>
    </source>
</evidence>
<evidence type="ECO:0000256" key="9">
    <source>
        <dbReference type="ARBA" id="ARBA00023004"/>
    </source>
</evidence>
<keyword evidence="7" id="KW-0732">Signal</keyword>
<feature type="binding site" evidence="11">
    <location>
        <position position="233"/>
    </location>
    <ligand>
        <name>[4Fe-4S] cluster</name>
        <dbReference type="ChEBI" id="CHEBI:49883"/>
        <label>2</label>
    </ligand>
</feature>
<organism evidence="14 15">
    <name type="scientific">Roseiflexus castenholzii (strain DSM 13941 / HLO8)</name>
    <dbReference type="NCBI Taxonomy" id="383372"/>
    <lineage>
        <taxon>Bacteria</taxon>
        <taxon>Bacillati</taxon>
        <taxon>Chloroflexota</taxon>
        <taxon>Chloroflexia</taxon>
        <taxon>Chloroflexales</taxon>
        <taxon>Roseiflexineae</taxon>
        <taxon>Roseiflexaceae</taxon>
        <taxon>Roseiflexus</taxon>
    </lineage>
</organism>
<dbReference type="GO" id="GO:0044569">
    <property type="term" value="C:[Ni-Fe] hydrogenase complex"/>
    <property type="evidence" value="ECO:0007669"/>
    <property type="project" value="TreeGrafter"/>
</dbReference>
<dbReference type="GO" id="GO:0009061">
    <property type="term" value="P:anaerobic respiration"/>
    <property type="evidence" value="ECO:0007669"/>
    <property type="project" value="TreeGrafter"/>
</dbReference>
<keyword evidence="14" id="KW-0830">Ubiquinone</keyword>
<proteinExistence type="inferred from homology"/>
<evidence type="ECO:0000256" key="5">
    <source>
        <dbReference type="ARBA" id="ARBA00022485"/>
    </source>
</evidence>
<dbReference type="GO" id="GO:0051538">
    <property type="term" value="F:3 iron, 4 sulfur cluster binding"/>
    <property type="evidence" value="ECO:0007669"/>
    <property type="project" value="UniProtKB-KW"/>
</dbReference>
<dbReference type="InterPro" id="IPR037148">
    <property type="entry name" value="NiFe-Hase_small_C_sf"/>
</dbReference>
<dbReference type="OrthoDB" id="9766729at2"/>
<accession>A7NQJ9</accession>
<evidence type="ECO:0000313" key="15">
    <source>
        <dbReference type="Proteomes" id="UP000000263"/>
    </source>
</evidence>
<dbReference type="PANTHER" id="PTHR30013">
    <property type="entry name" value="NIFE / NIFESE HYDROGENASE SMALL SUBUNIT FAMILY MEMBER"/>
    <property type="match status" value="1"/>
</dbReference>
<feature type="binding site" evidence="11">
    <location>
        <position position="161"/>
    </location>
    <ligand>
        <name>[4Fe-4S] cluster</name>
        <dbReference type="ChEBI" id="CHEBI:49883"/>
        <label>1</label>
    </ligand>
</feature>
<dbReference type="InterPro" id="IPR027394">
    <property type="entry name" value="Cytochrome-c3_hydrogenase_C"/>
</dbReference>
<dbReference type="HOGENOM" id="CLU_046107_1_0_0"/>
<dbReference type="Gene3D" id="3.40.50.700">
    <property type="entry name" value="NADH:ubiquinone oxidoreductase-like, 20kDa subunit"/>
    <property type="match status" value="1"/>
</dbReference>
<feature type="domain" description="NADH:ubiquinone oxidoreductase-like 20kDa subunit" evidence="12">
    <location>
        <begin position="12"/>
        <end position="175"/>
    </location>
</feature>
<dbReference type="RefSeq" id="WP_012122268.1">
    <property type="nucleotide sequence ID" value="NC_009767.1"/>
</dbReference>
<dbReference type="PIRSF" id="PIRSF000310">
    <property type="entry name" value="NiFe_hyd_ssu"/>
    <property type="match status" value="1"/>
</dbReference>
<comment type="subcellular location">
    <subcellularLocation>
        <location evidence="2">Cell envelope</location>
    </subcellularLocation>
</comment>
<keyword evidence="15" id="KW-1185">Reference proteome</keyword>
<evidence type="ECO:0000256" key="3">
    <source>
        <dbReference type="ARBA" id="ARBA00006605"/>
    </source>
</evidence>
<dbReference type="GO" id="GO:0009375">
    <property type="term" value="C:ferredoxin hydrogenase complex"/>
    <property type="evidence" value="ECO:0007669"/>
    <property type="project" value="InterPro"/>
</dbReference>
<evidence type="ECO:0000313" key="14">
    <source>
        <dbReference type="EMBL" id="ABU59845.1"/>
    </source>
</evidence>
<feature type="binding site" evidence="11">
    <location>
        <position position="226"/>
    </location>
    <ligand>
        <name>[4Fe-4S] cluster</name>
        <dbReference type="ChEBI" id="CHEBI:49883"/>
        <label>2</label>
    </ligand>
</feature>
<evidence type="ECO:0000256" key="10">
    <source>
        <dbReference type="ARBA" id="ARBA00023014"/>
    </source>
</evidence>
<feature type="binding site" evidence="11">
    <location>
        <position position="12"/>
    </location>
    <ligand>
        <name>[4Fe-4S] cluster</name>
        <dbReference type="ChEBI" id="CHEBI:49883"/>
        <label>1</label>
    </ligand>
</feature>
<keyword evidence="8" id="KW-0560">Oxidoreductase</keyword>
<dbReference type="InterPro" id="IPR001821">
    <property type="entry name" value="NiFe_hydrogenase_ssu"/>
</dbReference>
<evidence type="ECO:0000256" key="2">
    <source>
        <dbReference type="ARBA" id="ARBA00004196"/>
    </source>
</evidence>
<keyword evidence="11" id="KW-0003">3Fe-4S</keyword>
<comment type="cofactor">
    <cofactor evidence="1">
        <name>[4Fe-4S] cluster</name>
        <dbReference type="ChEBI" id="CHEBI:49883"/>
    </cofactor>
</comment>
<dbReference type="Proteomes" id="UP000000263">
    <property type="component" value="Chromosome"/>
</dbReference>
<evidence type="ECO:0000256" key="7">
    <source>
        <dbReference type="ARBA" id="ARBA00022729"/>
    </source>
</evidence>
<protein>
    <submittedName>
        <fullName evidence="14">NADH ubiquinone oxidoreductase 20 kDa subunit</fullName>
    </submittedName>
</protein>